<dbReference type="Gene3D" id="3.30.720.110">
    <property type="match status" value="1"/>
</dbReference>
<dbReference type="AlphaFoldDB" id="A0A2A9DV30"/>
<gene>
    <name evidence="2" type="ORF">ATJ78_0757</name>
</gene>
<organism evidence="2 3">
    <name type="scientific">Paramicrobacterium agarici</name>
    <dbReference type="NCBI Taxonomy" id="630514"/>
    <lineage>
        <taxon>Bacteria</taxon>
        <taxon>Bacillati</taxon>
        <taxon>Actinomycetota</taxon>
        <taxon>Actinomycetes</taxon>
        <taxon>Micrococcales</taxon>
        <taxon>Microbacteriaceae</taxon>
        <taxon>Paramicrobacterium</taxon>
    </lineage>
</organism>
<reference evidence="2 3" key="1">
    <citation type="submission" date="2017-10" db="EMBL/GenBank/DDBJ databases">
        <title>Sequencing the genomes of 1000 actinobacteria strains.</title>
        <authorList>
            <person name="Klenk H.-P."/>
        </authorList>
    </citation>
    <scope>NUCLEOTIDE SEQUENCE [LARGE SCALE GENOMIC DNA]</scope>
    <source>
        <strain evidence="2 3">DSM 21798</strain>
    </source>
</reference>
<keyword evidence="2" id="KW-0560">Oxidoreductase</keyword>
<dbReference type="InterPro" id="IPR029068">
    <property type="entry name" value="Glyas_Bleomycin-R_OHBP_Dase"/>
</dbReference>
<dbReference type="RefSeq" id="WP_098406371.1">
    <property type="nucleotide sequence ID" value="NZ_PDJE01000001.1"/>
</dbReference>
<dbReference type="GO" id="GO:0016829">
    <property type="term" value="F:lyase activity"/>
    <property type="evidence" value="ECO:0007669"/>
    <property type="project" value="UniProtKB-KW"/>
</dbReference>
<keyword evidence="3" id="KW-1185">Reference proteome</keyword>
<dbReference type="GO" id="GO:0051213">
    <property type="term" value="F:dioxygenase activity"/>
    <property type="evidence" value="ECO:0007669"/>
    <property type="project" value="UniProtKB-KW"/>
</dbReference>
<dbReference type="SUPFAM" id="SSF54593">
    <property type="entry name" value="Glyoxalase/Bleomycin resistance protein/Dihydroxybiphenyl dioxygenase"/>
    <property type="match status" value="1"/>
</dbReference>
<dbReference type="PANTHER" id="PTHR36503:SF1">
    <property type="entry name" value="BLR2520 PROTEIN"/>
    <property type="match status" value="1"/>
</dbReference>
<protein>
    <submittedName>
        <fullName evidence="2">Catechol 2,3-dioxygenase-like lactoylglutathione lyase family enzyme</fullName>
    </submittedName>
</protein>
<dbReference type="InterPro" id="IPR004360">
    <property type="entry name" value="Glyas_Fos-R_dOase_dom"/>
</dbReference>
<dbReference type="Gene3D" id="3.30.720.120">
    <property type="match status" value="1"/>
</dbReference>
<dbReference type="PROSITE" id="PS51819">
    <property type="entry name" value="VOC"/>
    <property type="match status" value="1"/>
</dbReference>
<dbReference type="InterPro" id="IPR037523">
    <property type="entry name" value="VOC_core"/>
</dbReference>
<dbReference type="PANTHER" id="PTHR36503">
    <property type="entry name" value="BLR2520 PROTEIN"/>
    <property type="match status" value="1"/>
</dbReference>
<feature type="domain" description="VOC" evidence="1">
    <location>
        <begin position="3"/>
        <end position="121"/>
    </location>
</feature>
<sequence length="138" mass="15348">MVTTGFYPVLMSRDVAAAASFYRDALGFETVFETDWYVSLRLDTFELALLAHDHETVPEVYRAIPSGVIVNLEVDDVDSIHDRLVRRLGHKVVLSLRDEDFGQRHFIVEAPDGVLLDVIQPIEPSAEFAAAFAGEAAN</sequence>
<proteinExistence type="predicted"/>
<dbReference type="Pfam" id="PF00903">
    <property type="entry name" value="Glyoxalase"/>
    <property type="match status" value="1"/>
</dbReference>
<evidence type="ECO:0000259" key="1">
    <source>
        <dbReference type="PROSITE" id="PS51819"/>
    </source>
</evidence>
<keyword evidence="2" id="KW-0223">Dioxygenase</keyword>
<evidence type="ECO:0000313" key="3">
    <source>
        <dbReference type="Proteomes" id="UP000221369"/>
    </source>
</evidence>
<dbReference type="EMBL" id="PDJE01000001">
    <property type="protein sequence ID" value="PFG29842.1"/>
    <property type="molecule type" value="Genomic_DNA"/>
</dbReference>
<keyword evidence="2" id="KW-0456">Lyase</keyword>
<dbReference type="Proteomes" id="UP000221369">
    <property type="component" value="Unassembled WGS sequence"/>
</dbReference>
<comment type="caution">
    <text evidence="2">The sequence shown here is derived from an EMBL/GenBank/DDBJ whole genome shotgun (WGS) entry which is preliminary data.</text>
</comment>
<name>A0A2A9DV30_9MICO</name>
<evidence type="ECO:0000313" key="2">
    <source>
        <dbReference type="EMBL" id="PFG29842.1"/>
    </source>
</evidence>
<accession>A0A2A9DV30</accession>